<keyword evidence="2" id="KW-0963">Cytoplasm</keyword>
<feature type="region of interest" description="Disordered" evidence="3">
    <location>
        <begin position="893"/>
        <end position="1015"/>
    </location>
</feature>
<comment type="caution">
    <text evidence="5">The sequence shown here is derived from an EMBL/GenBank/DDBJ whole genome shotgun (WGS) entry which is preliminary data.</text>
</comment>
<dbReference type="Pfam" id="PF04050">
    <property type="entry name" value="Upf2"/>
    <property type="match status" value="1"/>
</dbReference>
<feature type="compositionally biased region" description="Polar residues" evidence="3">
    <location>
        <begin position="1138"/>
        <end position="1149"/>
    </location>
</feature>
<dbReference type="GO" id="GO:0005737">
    <property type="term" value="C:cytoplasm"/>
    <property type="evidence" value="ECO:0007669"/>
    <property type="project" value="UniProtKB-SubCell"/>
</dbReference>
<feature type="compositionally biased region" description="Low complexity" evidence="3">
    <location>
        <begin position="1150"/>
        <end position="1167"/>
    </location>
</feature>
<proteinExistence type="predicted"/>
<sequence length="1198" mass="136916">MEHPEDECRIVGGNHDKHDDEENAARLEEYKRFIDMKIIMRQSNLNPERADSGFLRTLDSSIRRNTTVIKKLKQINEEQREGLMEELRNVNLSKFVSEAVAAICEAKLKSSDIQAAVQACSLLHQRYKDFSPCLIQGLLKVFSPTKSGDDLDADKSLKAMRKRSTLKLLIELYFVGVVEDANIFVNIIKDLTSIEYLKDRDATQTNLSLLASFARQGRFFLGLHQSVQEVEEEFYKGLNLTSDQKKLFKKALHSYYDAVTELLQSEHTSLRLMELENAKMLNARGELSEESMISYERLRKSYDQLFRGVSTLAEALDMQPPVMPDDGHTTRVTTGADAQSSASGKEPVPEPIWDDEDTKSFYESLPDLRAFVPAVLLGEAESKLNEQTQKNQDQQTEFATETDVVVHENSEAKVDLELPHEGKVDEKVKDEEKDKERNKELDKEKIKIKEIEKKVGEKDKLKALDGASLDSLLQRLPGCVSRDLIDQLTVEFCYLNSKSNRKKLVRALFNVPRTSLELLPYYSRMVATLSTCMKDVPSILLSMLEEEFNFLINKKDQTNIETKIKNIRFIGELCKFRIAPATLVFSCLKACLDDFNHHNIDVACNLLETCGRFLYRQPETSIRMANMLEILVRLKNVKNLDPRHSTLVENAYYLCKPPERSARVAKVRPPLHQYIRKLLFSDLDKSSAEHVLRQLRKLPWHECEQYILKCFMKVHKGKYSQVHLIALLTAGLSRYHSEFAVAVVDEVLEEIRVGLELNDYNMQQRRIAHMRFLGELYNYEHIDSSVVFETLYLIIVFGHGTPEEDTLDPPEDCFRIRMIVTLLQTCGHYFDRGSSKRKLDRFLMYFQRYVLSKGQIPLDIEFDIQDMFAELRPNMTRYTSIEEINGALAELEENERDKASNEKHSDNESQKAPPKPANNFPVAANGIRNITNGLDENGQGREGAAESDSYSDSGSIDHDGHDDEEELLYEKTDDGSDGDDDEDEDGGPDGSDDDDNIQLRQKVVKVDPKEEEDFDRELRALLQESVESRRLELRSRPTLNMMIPMNVFEGNKDLRATEGESGEETVDEEGGTGVLNDKVRVKVLVKRGNKQQTKQMFIPRESSLVQSTKQQEAAELEEKQNIKRKILEYNEREEEESNGLSYQSANWMPSSSSAAVGAHSGRASSSRLNLEAGGRGVFRQQRHHSSGGIYHSYGRRRQ</sequence>
<dbReference type="GO" id="GO:0003723">
    <property type="term" value="F:RNA binding"/>
    <property type="evidence" value="ECO:0007669"/>
    <property type="project" value="InterPro"/>
</dbReference>
<dbReference type="Proteomes" id="UP000639772">
    <property type="component" value="Unassembled WGS sequence"/>
</dbReference>
<protein>
    <recommendedName>
        <fullName evidence="4">MIF4G domain-containing protein</fullName>
    </recommendedName>
</protein>
<dbReference type="PANTHER" id="PTHR12839:SF7">
    <property type="entry name" value="REGULATOR OF NONSENSE TRANSCRIPTS 2"/>
    <property type="match status" value="1"/>
</dbReference>
<reference evidence="5 6" key="1">
    <citation type="journal article" date="2020" name="Nat. Food">
        <title>A phased Vanilla planifolia genome enables genetic improvement of flavour and production.</title>
        <authorList>
            <person name="Hasing T."/>
            <person name="Tang H."/>
            <person name="Brym M."/>
            <person name="Khazi F."/>
            <person name="Huang T."/>
            <person name="Chambers A.H."/>
        </authorList>
    </citation>
    <scope>NUCLEOTIDE SEQUENCE [LARGE SCALE GENOMIC DNA]</scope>
    <source>
        <tissue evidence="5">Leaf</tissue>
    </source>
</reference>
<accession>A0A835QJR3</accession>
<evidence type="ECO:0000259" key="4">
    <source>
        <dbReference type="SMART" id="SM00543"/>
    </source>
</evidence>
<dbReference type="SUPFAM" id="SSF48371">
    <property type="entry name" value="ARM repeat"/>
    <property type="match status" value="3"/>
</dbReference>
<feature type="region of interest" description="Disordered" evidence="3">
    <location>
        <begin position="318"/>
        <end position="356"/>
    </location>
</feature>
<dbReference type="InterPro" id="IPR003890">
    <property type="entry name" value="MIF4G-like_typ-3"/>
</dbReference>
<dbReference type="Pfam" id="PF02854">
    <property type="entry name" value="MIF4G"/>
    <property type="match status" value="2"/>
</dbReference>
<feature type="region of interest" description="Disordered" evidence="3">
    <location>
        <begin position="1128"/>
        <end position="1198"/>
    </location>
</feature>
<dbReference type="OrthoDB" id="27832at2759"/>
<name>A0A835QJR3_VANPL</name>
<dbReference type="EMBL" id="JADCNM010000008">
    <property type="protein sequence ID" value="KAG0472171.1"/>
    <property type="molecule type" value="Genomic_DNA"/>
</dbReference>
<feature type="compositionally biased region" description="Polar residues" evidence="3">
    <location>
        <begin position="330"/>
        <end position="343"/>
    </location>
</feature>
<organism evidence="5 6">
    <name type="scientific">Vanilla planifolia</name>
    <name type="common">Vanilla</name>
    <dbReference type="NCBI Taxonomy" id="51239"/>
    <lineage>
        <taxon>Eukaryota</taxon>
        <taxon>Viridiplantae</taxon>
        <taxon>Streptophyta</taxon>
        <taxon>Embryophyta</taxon>
        <taxon>Tracheophyta</taxon>
        <taxon>Spermatophyta</taxon>
        <taxon>Magnoliopsida</taxon>
        <taxon>Liliopsida</taxon>
        <taxon>Asparagales</taxon>
        <taxon>Orchidaceae</taxon>
        <taxon>Vanilloideae</taxon>
        <taxon>Vanilleae</taxon>
        <taxon>Vanilla</taxon>
    </lineage>
</organism>
<feature type="compositionally biased region" description="Basic and acidic residues" evidence="3">
    <location>
        <begin position="895"/>
        <end position="909"/>
    </location>
</feature>
<feature type="domain" description="MIF4G" evidence="4">
    <location>
        <begin position="470"/>
        <end position="658"/>
    </location>
</feature>
<dbReference type="FunFam" id="1.25.40.180:FF:000026">
    <property type="entry name" value="Regulator of nonsense transcripts UPF2"/>
    <property type="match status" value="1"/>
</dbReference>
<evidence type="ECO:0000256" key="1">
    <source>
        <dbReference type="ARBA" id="ARBA00004496"/>
    </source>
</evidence>
<dbReference type="GO" id="GO:0035145">
    <property type="term" value="C:exon-exon junction complex"/>
    <property type="evidence" value="ECO:0007669"/>
    <property type="project" value="TreeGrafter"/>
</dbReference>
<comment type="subcellular location">
    <subcellularLocation>
        <location evidence="1">Cytoplasm</location>
    </subcellularLocation>
</comment>
<dbReference type="InterPro" id="IPR007193">
    <property type="entry name" value="Upf2/Nmd2_C"/>
</dbReference>
<dbReference type="GO" id="GO:0000184">
    <property type="term" value="P:nuclear-transcribed mRNA catabolic process, nonsense-mediated decay"/>
    <property type="evidence" value="ECO:0007669"/>
    <property type="project" value="InterPro"/>
</dbReference>
<feature type="domain" description="MIF4G" evidence="4">
    <location>
        <begin position="62"/>
        <end position="284"/>
    </location>
</feature>
<dbReference type="InterPro" id="IPR039762">
    <property type="entry name" value="Nmd2/UPF2"/>
</dbReference>
<evidence type="ECO:0000313" key="6">
    <source>
        <dbReference type="Proteomes" id="UP000639772"/>
    </source>
</evidence>
<dbReference type="FunFam" id="1.25.40.180:FF:000030">
    <property type="entry name" value="Regulator of nonsense transcripts UPF2"/>
    <property type="match status" value="1"/>
</dbReference>
<feature type="compositionally biased region" description="Acidic residues" evidence="3">
    <location>
        <begin position="975"/>
        <end position="996"/>
    </location>
</feature>
<evidence type="ECO:0000256" key="2">
    <source>
        <dbReference type="ARBA" id="ARBA00022490"/>
    </source>
</evidence>
<dbReference type="SMART" id="SM00543">
    <property type="entry name" value="MIF4G"/>
    <property type="match status" value="3"/>
</dbReference>
<evidence type="ECO:0000313" key="5">
    <source>
        <dbReference type="EMBL" id="KAG0472171.1"/>
    </source>
</evidence>
<dbReference type="InterPro" id="IPR016024">
    <property type="entry name" value="ARM-type_fold"/>
</dbReference>
<feature type="region of interest" description="Disordered" evidence="3">
    <location>
        <begin position="1"/>
        <end position="21"/>
    </location>
</feature>
<gene>
    <name evidence="5" type="ORF">HPP92_016717</name>
</gene>
<dbReference type="FunFam" id="1.25.40.180:FF:000033">
    <property type="entry name" value="Regulator of nonsense transcripts UPF2"/>
    <property type="match status" value="1"/>
</dbReference>
<dbReference type="Gene3D" id="1.25.40.180">
    <property type="match status" value="3"/>
</dbReference>
<feature type="domain" description="MIF4G" evidence="4">
    <location>
        <begin position="673"/>
        <end position="874"/>
    </location>
</feature>
<dbReference type="AlphaFoldDB" id="A0A835QJR3"/>
<evidence type="ECO:0000256" key="3">
    <source>
        <dbReference type="SAM" id="MobiDB-lite"/>
    </source>
</evidence>
<dbReference type="PANTHER" id="PTHR12839">
    <property type="entry name" value="NONSENSE-MEDIATED MRNA DECAY PROTEIN 2 UP-FRAMESHIFT SUPPRESSOR 2"/>
    <property type="match status" value="1"/>
</dbReference>